<sequence>MIEKFNSSKLTFATIDILGQTHSNCTIDVLRKSKKLVDQTTDYSTVEDKLLSLVVSCLKSQSQRKPV</sequence>
<keyword evidence="2" id="KW-1185">Reference proteome</keyword>
<evidence type="ECO:0000313" key="2">
    <source>
        <dbReference type="Proteomes" id="UP000199561"/>
    </source>
</evidence>
<protein>
    <submittedName>
        <fullName evidence="1">Uncharacterized protein</fullName>
    </submittedName>
</protein>
<gene>
    <name evidence="1" type="ORF">SAMN05421880_10153</name>
</gene>
<proteinExistence type="predicted"/>
<accession>A0A1I4KUS9</accession>
<dbReference type="STRING" id="52442.SAMN05421880_10153"/>
<name>A0A1I4KUS9_9PROT</name>
<dbReference type="AlphaFoldDB" id="A0A1I4KUS9"/>
<reference evidence="1 2" key="1">
    <citation type="submission" date="2016-10" db="EMBL/GenBank/DDBJ databases">
        <authorList>
            <person name="de Groot N.N."/>
        </authorList>
    </citation>
    <scope>NUCLEOTIDE SEQUENCE [LARGE SCALE GENOMIC DNA]</scope>
    <source>
        <strain evidence="1 2">Nm146</strain>
    </source>
</reference>
<dbReference type="EMBL" id="FOUF01000001">
    <property type="protein sequence ID" value="SFL82562.1"/>
    <property type="molecule type" value="Genomic_DNA"/>
</dbReference>
<organism evidence="1 2">
    <name type="scientific">Nitrosomonas nitrosa</name>
    <dbReference type="NCBI Taxonomy" id="52442"/>
    <lineage>
        <taxon>Bacteria</taxon>
        <taxon>Pseudomonadati</taxon>
        <taxon>Pseudomonadota</taxon>
        <taxon>Betaproteobacteria</taxon>
        <taxon>Nitrosomonadales</taxon>
        <taxon>Nitrosomonadaceae</taxon>
        <taxon>Nitrosomonas</taxon>
    </lineage>
</organism>
<evidence type="ECO:0000313" key="1">
    <source>
        <dbReference type="EMBL" id="SFL82562.1"/>
    </source>
</evidence>
<dbReference type="Proteomes" id="UP000199561">
    <property type="component" value="Unassembled WGS sequence"/>
</dbReference>